<name>A0A931DLQ0_9ACTN</name>
<sequence length="69" mass="7162">MSVPDMAQAVWRRSRRSTGGGNNCVEVASVAGAVGVRDSKAPTIGAVIMSAGAWRDLAAGVKTGRYDLR</sequence>
<evidence type="ECO:0000256" key="1">
    <source>
        <dbReference type="SAM" id="MobiDB-lite"/>
    </source>
</evidence>
<dbReference type="AlphaFoldDB" id="A0A931DLQ0"/>
<dbReference type="RefSeq" id="WP_307828968.1">
    <property type="nucleotide sequence ID" value="NZ_BAABES010000010.1"/>
</dbReference>
<comment type="caution">
    <text evidence="3">The sequence shown here is derived from an EMBL/GenBank/DDBJ whole genome shotgun (WGS) entry which is preliminary data.</text>
</comment>
<keyword evidence="4" id="KW-1185">Reference proteome</keyword>
<protein>
    <recommendedName>
        <fullName evidence="2">DUF397 domain-containing protein</fullName>
    </recommendedName>
</protein>
<dbReference type="InterPro" id="IPR007278">
    <property type="entry name" value="DUF397"/>
</dbReference>
<reference evidence="3" key="1">
    <citation type="submission" date="2020-11" db="EMBL/GenBank/DDBJ databases">
        <title>Sequencing the genomes of 1000 actinobacteria strains.</title>
        <authorList>
            <person name="Klenk H.-P."/>
        </authorList>
    </citation>
    <scope>NUCLEOTIDE SEQUENCE</scope>
    <source>
        <strain evidence="3">DSM 43175</strain>
    </source>
</reference>
<organism evidence="3 4">
    <name type="scientific">Actinomadura viridis</name>
    <dbReference type="NCBI Taxonomy" id="58110"/>
    <lineage>
        <taxon>Bacteria</taxon>
        <taxon>Bacillati</taxon>
        <taxon>Actinomycetota</taxon>
        <taxon>Actinomycetes</taxon>
        <taxon>Streptosporangiales</taxon>
        <taxon>Thermomonosporaceae</taxon>
        <taxon>Actinomadura</taxon>
    </lineage>
</organism>
<proteinExistence type="predicted"/>
<gene>
    <name evidence="3" type="ORF">IW256_003989</name>
</gene>
<feature type="domain" description="DUF397" evidence="2">
    <location>
        <begin position="9"/>
        <end position="62"/>
    </location>
</feature>
<evidence type="ECO:0000313" key="3">
    <source>
        <dbReference type="EMBL" id="MBG6089876.1"/>
    </source>
</evidence>
<dbReference type="Pfam" id="PF04149">
    <property type="entry name" value="DUF397"/>
    <property type="match status" value="1"/>
</dbReference>
<evidence type="ECO:0000313" key="4">
    <source>
        <dbReference type="Proteomes" id="UP000614047"/>
    </source>
</evidence>
<feature type="region of interest" description="Disordered" evidence="1">
    <location>
        <begin position="1"/>
        <end position="21"/>
    </location>
</feature>
<dbReference type="EMBL" id="JADOUA010000001">
    <property type="protein sequence ID" value="MBG6089876.1"/>
    <property type="molecule type" value="Genomic_DNA"/>
</dbReference>
<accession>A0A931DLQ0</accession>
<evidence type="ECO:0000259" key="2">
    <source>
        <dbReference type="Pfam" id="PF04149"/>
    </source>
</evidence>
<dbReference type="Proteomes" id="UP000614047">
    <property type="component" value="Unassembled WGS sequence"/>
</dbReference>